<feature type="domain" description="Histone acetyltransferase Rv0428c-like SH3" evidence="1">
    <location>
        <begin position="12"/>
        <end position="58"/>
    </location>
</feature>
<dbReference type="AlphaFoldDB" id="A0A0M4QQQ7"/>
<sequence>MSHALELISALPLGTRVVIRYQIDGGTTDALGDLTGRDSLHCTVATRSGDVVVKYDDVHLAKVVPPPPPRRERRTQA</sequence>
<evidence type="ECO:0000259" key="1">
    <source>
        <dbReference type="Pfam" id="PF24551"/>
    </source>
</evidence>
<dbReference type="Proteomes" id="UP000062833">
    <property type="component" value="Chromosome"/>
</dbReference>
<dbReference type="EMBL" id="CP012677">
    <property type="protein sequence ID" value="ALE92828.1"/>
    <property type="molecule type" value="Genomic_DNA"/>
</dbReference>
<dbReference type="KEGG" id="aaq:AOC05_11860"/>
<dbReference type="InterPro" id="IPR056934">
    <property type="entry name" value="SH3_Rv0428c"/>
</dbReference>
<evidence type="ECO:0000313" key="2">
    <source>
        <dbReference type="EMBL" id="ALE92828.1"/>
    </source>
</evidence>
<name>A0A0M4QQQ7_9MICC</name>
<reference evidence="3" key="1">
    <citation type="submission" date="2015-09" db="EMBL/GenBank/DDBJ databases">
        <title>Complete genome of Arthrobacter alpinus strain R3.8.</title>
        <authorList>
            <person name="See-Too W.S."/>
            <person name="Chan K.G."/>
        </authorList>
    </citation>
    <scope>NUCLEOTIDE SEQUENCE [LARGE SCALE GENOMIC DNA]</scope>
    <source>
        <strain evidence="3">R3.8</strain>
    </source>
</reference>
<dbReference type="PATRIC" id="fig|656366.3.peg.2557"/>
<gene>
    <name evidence="2" type="ORF">AOC05_11860</name>
</gene>
<dbReference type="RefSeq" id="WP_062007403.1">
    <property type="nucleotide sequence ID" value="NZ_CP012677.1"/>
</dbReference>
<keyword evidence="3" id="KW-1185">Reference proteome</keyword>
<evidence type="ECO:0000313" key="3">
    <source>
        <dbReference type="Proteomes" id="UP000062833"/>
    </source>
</evidence>
<organism evidence="2 3">
    <name type="scientific">Arthrobacter alpinus</name>
    <dbReference type="NCBI Taxonomy" id="656366"/>
    <lineage>
        <taxon>Bacteria</taxon>
        <taxon>Bacillati</taxon>
        <taxon>Actinomycetota</taxon>
        <taxon>Actinomycetes</taxon>
        <taxon>Micrococcales</taxon>
        <taxon>Micrococcaceae</taxon>
        <taxon>Arthrobacter</taxon>
    </lineage>
</organism>
<accession>A0A0M4QQQ7</accession>
<proteinExistence type="predicted"/>
<dbReference type="Pfam" id="PF24551">
    <property type="entry name" value="SH3_Rv0428c"/>
    <property type="match status" value="1"/>
</dbReference>
<protein>
    <recommendedName>
        <fullName evidence="1">Histone acetyltransferase Rv0428c-like SH3 domain-containing protein</fullName>
    </recommendedName>
</protein>